<dbReference type="InterPro" id="IPR025979">
    <property type="entry name" value="ChrR-like_cupin_dom"/>
</dbReference>
<dbReference type="Pfam" id="PF12973">
    <property type="entry name" value="Cupin_7"/>
    <property type="match status" value="1"/>
</dbReference>
<dbReference type="EMBL" id="SLZR01000021">
    <property type="protein sequence ID" value="TCS37115.1"/>
    <property type="molecule type" value="Genomic_DNA"/>
</dbReference>
<sequence length="216" mass="23314">MIKHHPSHDLLVAYTQGELPAALAAGIAMHRELCPACQADIAQLNEVHAEQHFELAEAEPIGLDMSAMIDAITSSDAIDVANSYQHKTLTVNGVSYQLPAALNNVAAGKWSGIGGIARSRLSLDDGDIRASLLQILPNNSVPEHTHNGFELTLILDGSFHDDMGSYVAGDFIMLNGEHHHSPVTDEGCLCYTVLNNSMHFNKGLNKLLNPIGKLIY</sequence>
<dbReference type="CDD" id="cd20301">
    <property type="entry name" value="cupin_ChrR"/>
    <property type="match status" value="1"/>
</dbReference>
<dbReference type="SUPFAM" id="SSF51182">
    <property type="entry name" value="RmlC-like cupins"/>
    <property type="match status" value="1"/>
</dbReference>
<dbReference type="NCBIfam" id="TIGR02451">
    <property type="entry name" value="anti_sig_ChrR"/>
    <property type="match status" value="1"/>
</dbReference>
<keyword evidence="3" id="KW-1185">Reference proteome</keyword>
<dbReference type="OrthoDB" id="2988517at2"/>
<dbReference type="AlphaFoldDB" id="A0A4R3HY20"/>
<comment type="caution">
    <text evidence="2">The sequence shown here is derived from an EMBL/GenBank/DDBJ whole genome shotgun (WGS) entry which is preliminary data.</text>
</comment>
<dbReference type="Gene3D" id="2.60.120.10">
    <property type="entry name" value="Jelly Rolls"/>
    <property type="match status" value="1"/>
</dbReference>
<evidence type="ECO:0000259" key="1">
    <source>
        <dbReference type="Pfam" id="PF12973"/>
    </source>
</evidence>
<organism evidence="2 3">
    <name type="scientific">Reinekea marinisedimentorum</name>
    <dbReference type="NCBI Taxonomy" id="230495"/>
    <lineage>
        <taxon>Bacteria</taxon>
        <taxon>Pseudomonadati</taxon>
        <taxon>Pseudomonadota</taxon>
        <taxon>Gammaproteobacteria</taxon>
        <taxon>Oceanospirillales</taxon>
        <taxon>Saccharospirillaceae</taxon>
        <taxon>Reinekea</taxon>
    </lineage>
</organism>
<gene>
    <name evidence="2" type="ORF">BCF53_12133</name>
</gene>
<dbReference type="InterPro" id="IPR041916">
    <property type="entry name" value="Anti_sigma_zinc_sf"/>
</dbReference>
<dbReference type="Proteomes" id="UP000295793">
    <property type="component" value="Unassembled WGS sequence"/>
</dbReference>
<name>A0A4R3HY20_9GAMM</name>
<evidence type="ECO:0000313" key="3">
    <source>
        <dbReference type="Proteomes" id="UP000295793"/>
    </source>
</evidence>
<dbReference type="InterPro" id="IPR011051">
    <property type="entry name" value="RmlC_Cupin_sf"/>
</dbReference>
<accession>A0A4R3HY20</accession>
<proteinExistence type="predicted"/>
<evidence type="ECO:0000313" key="2">
    <source>
        <dbReference type="EMBL" id="TCS37115.1"/>
    </source>
</evidence>
<protein>
    <submittedName>
        <fullName evidence="2">Putative transcriptional regulator</fullName>
    </submittedName>
</protein>
<dbReference type="RefSeq" id="WP_132703551.1">
    <property type="nucleotide sequence ID" value="NZ_SLZR01000021.1"/>
</dbReference>
<dbReference type="Gene3D" id="1.10.10.1320">
    <property type="entry name" value="Anti-sigma factor, zinc-finger domain"/>
    <property type="match status" value="1"/>
</dbReference>
<reference evidence="2 3" key="1">
    <citation type="submission" date="2019-03" db="EMBL/GenBank/DDBJ databases">
        <title>Genomic Encyclopedia of Archaeal and Bacterial Type Strains, Phase II (KMG-II): from individual species to whole genera.</title>
        <authorList>
            <person name="Goeker M."/>
        </authorList>
    </citation>
    <scope>NUCLEOTIDE SEQUENCE [LARGE SCALE GENOMIC DNA]</scope>
    <source>
        <strain evidence="2 3">DSM 15388</strain>
    </source>
</reference>
<dbReference type="InterPro" id="IPR014710">
    <property type="entry name" value="RmlC-like_jellyroll"/>
</dbReference>
<feature type="domain" description="ChrR-like cupin" evidence="1">
    <location>
        <begin position="115"/>
        <end position="195"/>
    </location>
</feature>
<dbReference type="InterPro" id="IPR012807">
    <property type="entry name" value="Anti-sigma_ChrR"/>
</dbReference>